<evidence type="ECO:0000256" key="1">
    <source>
        <dbReference type="SAM" id="MobiDB-lite"/>
    </source>
</evidence>
<proteinExistence type="predicted"/>
<dbReference type="STRING" id="1314674.A0A0D7AYR7"/>
<dbReference type="PANTHER" id="PTHR38700:SF1">
    <property type="entry name" value="PH DOMAIN-CONTAINING PROTEIN"/>
    <property type="match status" value="1"/>
</dbReference>
<name>A0A0D7AYR7_9AGAR</name>
<dbReference type="InterPro" id="IPR029071">
    <property type="entry name" value="Ubiquitin-like_domsf"/>
</dbReference>
<evidence type="ECO:0000259" key="2">
    <source>
        <dbReference type="PROSITE" id="PS50003"/>
    </source>
</evidence>
<gene>
    <name evidence="3" type="ORF">CYLTODRAFT_360597</name>
</gene>
<dbReference type="AlphaFoldDB" id="A0A0D7AYR7"/>
<dbReference type="PANTHER" id="PTHR38700">
    <property type="entry name" value="YALI0E22418P"/>
    <property type="match status" value="1"/>
</dbReference>
<dbReference type="Gene3D" id="2.30.29.30">
    <property type="entry name" value="Pleckstrin-homology domain (PH domain)/Phosphotyrosine-binding domain (PTB)"/>
    <property type="match status" value="1"/>
</dbReference>
<reference evidence="3 4" key="1">
    <citation type="journal article" date="2015" name="Fungal Genet. Biol.">
        <title>Evolution of novel wood decay mechanisms in Agaricales revealed by the genome sequences of Fistulina hepatica and Cylindrobasidium torrendii.</title>
        <authorList>
            <person name="Floudas D."/>
            <person name="Held B.W."/>
            <person name="Riley R."/>
            <person name="Nagy L.G."/>
            <person name="Koehler G."/>
            <person name="Ransdell A.S."/>
            <person name="Younus H."/>
            <person name="Chow J."/>
            <person name="Chiniquy J."/>
            <person name="Lipzen A."/>
            <person name="Tritt A."/>
            <person name="Sun H."/>
            <person name="Haridas S."/>
            <person name="LaButti K."/>
            <person name="Ohm R.A."/>
            <person name="Kues U."/>
            <person name="Blanchette R.A."/>
            <person name="Grigoriev I.V."/>
            <person name="Minto R.E."/>
            <person name="Hibbett D.S."/>
        </authorList>
    </citation>
    <scope>NUCLEOTIDE SEQUENCE [LARGE SCALE GENOMIC DNA]</scope>
    <source>
        <strain evidence="3 4">FP15055 ss-10</strain>
    </source>
</reference>
<evidence type="ECO:0000313" key="4">
    <source>
        <dbReference type="Proteomes" id="UP000054007"/>
    </source>
</evidence>
<dbReference type="Pfam" id="PF00169">
    <property type="entry name" value="PH"/>
    <property type="match status" value="1"/>
</dbReference>
<organism evidence="3 4">
    <name type="scientific">Cylindrobasidium torrendii FP15055 ss-10</name>
    <dbReference type="NCBI Taxonomy" id="1314674"/>
    <lineage>
        <taxon>Eukaryota</taxon>
        <taxon>Fungi</taxon>
        <taxon>Dikarya</taxon>
        <taxon>Basidiomycota</taxon>
        <taxon>Agaricomycotina</taxon>
        <taxon>Agaricomycetes</taxon>
        <taxon>Agaricomycetidae</taxon>
        <taxon>Agaricales</taxon>
        <taxon>Marasmiineae</taxon>
        <taxon>Physalacriaceae</taxon>
        <taxon>Cylindrobasidium</taxon>
    </lineage>
</organism>
<dbReference type="Gene3D" id="3.10.20.90">
    <property type="entry name" value="Phosphatidylinositol 3-kinase Catalytic Subunit, Chain A, domain 1"/>
    <property type="match status" value="1"/>
</dbReference>
<dbReference type="InterPro" id="IPR001849">
    <property type="entry name" value="PH_domain"/>
</dbReference>
<dbReference type="SUPFAM" id="SSF50729">
    <property type="entry name" value="PH domain-like"/>
    <property type="match status" value="1"/>
</dbReference>
<feature type="region of interest" description="Disordered" evidence="1">
    <location>
        <begin position="1"/>
        <end position="22"/>
    </location>
</feature>
<protein>
    <recommendedName>
        <fullName evidence="2">PH domain-containing protein</fullName>
    </recommendedName>
</protein>
<dbReference type="SUPFAM" id="SSF54236">
    <property type="entry name" value="Ubiquitin-like"/>
    <property type="match status" value="1"/>
</dbReference>
<feature type="region of interest" description="Disordered" evidence="1">
    <location>
        <begin position="252"/>
        <end position="291"/>
    </location>
</feature>
<dbReference type="OrthoDB" id="43122at2759"/>
<dbReference type="InterPro" id="IPR011993">
    <property type="entry name" value="PH-like_dom_sf"/>
</dbReference>
<sequence length="291" mass="32966">MLAKSNTSVKPRAPSDQHHSTGIVTQQRIFIGDRQRFNMVEVGPSTNAGDVVEMIEAQGGFKGWVGTGNWMVWEVSQDFGMERPIRNFELISDVEAAWNKDKMVNIFVVKITPLASLLSRNNLPTSSPMHATYVEYEIKRGKWVKRWLKLKEHSLYIAKRDNGKDEQFLCSLSNFDAYYVTRISKAPKEFSFAIKSTEKMTLFENTDDYFHSFSCSKEKGEAWMENILTARSYVLHQERNILFKPASQAAASTKGASSLSRAPTRMRQPSAPLVNVQPNDVFAPGSLLQRS</sequence>
<feature type="domain" description="PH" evidence="2">
    <location>
        <begin position="130"/>
        <end position="232"/>
    </location>
</feature>
<dbReference type="PROSITE" id="PS50003">
    <property type="entry name" value="PH_DOMAIN"/>
    <property type="match status" value="1"/>
</dbReference>
<dbReference type="EMBL" id="KN880726">
    <property type="protein sequence ID" value="KIY63039.1"/>
    <property type="molecule type" value="Genomic_DNA"/>
</dbReference>
<dbReference type="CDD" id="cd00821">
    <property type="entry name" value="PH"/>
    <property type="match status" value="1"/>
</dbReference>
<dbReference type="Proteomes" id="UP000054007">
    <property type="component" value="Unassembled WGS sequence"/>
</dbReference>
<feature type="compositionally biased region" description="Polar residues" evidence="1">
    <location>
        <begin position="252"/>
        <end position="261"/>
    </location>
</feature>
<evidence type="ECO:0000313" key="3">
    <source>
        <dbReference type="EMBL" id="KIY63039.1"/>
    </source>
</evidence>
<accession>A0A0D7AYR7</accession>
<keyword evidence="4" id="KW-1185">Reference proteome</keyword>